<protein>
    <submittedName>
        <fullName evidence="2">SDR family oxidoreductase</fullName>
    </submittedName>
</protein>
<evidence type="ECO:0000256" key="1">
    <source>
        <dbReference type="ARBA" id="ARBA00006484"/>
    </source>
</evidence>
<dbReference type="Proteomes" id="UP001139451">
    <property type="component" value="Unassembled WGS sequence"/>
</dbReference>
<evidence type="ECO:0000313" key="3">
    <source>
        <dbReference type="Proteomes" id="UP001139451"/>
    </source>
</evidence>
<dbReference type="GO" id="GO:0016616">
    <property type="term" value="F:oxidoreductase activity, acting on the CH-OH group of donors, NAD or NADP as acceptor"/>
    <property type="evidence" value="ECO:0007669"/>
    <property type="project" value="TreeGrafter"/>
</dbReference>
<sequence>MAGLFAAEGASVACLDLDESRSRATAQSIAANGGRALALGGDVTAEADCEHAVEQTHSAFGALDILVNNAGMAGPLNLEDVTLAAWRRQIDANLTSAMLMMRAAVPRMAAAGGGNVVNISSLSGMRTMGALAYGPAKAALRQLGREVGVLHGRQGIRVNTLAPGHMMTPMAMRHLPAEMREARRKVGPLGLEGDAWDVAQAALFLGSDEARFVNGVQLAVDGGVEGIAPLTGVAFRERP</sequence>
<evidence type="ECO:0000313" key="2">
    <source>
        <dbReference type="EMBL" id="MCP3731279.1"/>
    </source>
</evidence>
<comment type="similarity">
    <text evidence="1">Belongs to the short-chain dehydrogenases/reductases (SDR) family.</text>
</comment>
<dbReference type="PANTHER" id="PTHR42760">
    <property type="entry name" value="SHORT-CHAIN DEHYDROGENASES/REDUCTASES FAMILY MEMBER"/>
    <property type="match status" value="1"/>
</dbReference>
<dbReference type="GO" id="GO:0006633">
    <property type="term" value="P:fatty acid biosynthetic process"/>
    <property type="evidence" value="ECO:0007669"/>
    <property type="project" value="TreeGrafter"/>
</dbReference>
<dbReference type="FunFam" id="3.40.50.720:FF:000084">
    <property type="entry name" value="Short-chain dehydrogenase reductase"/>
    <property type="match status" value="1"/>
</dbReference>
<dbReference type="AlphaFoldDB" id="A0A9X2HL89"/>
<proteinExistence type="inferred from homology"/>
<reference evidence="2" key="1">
    <citation type="submission" date="2022-05" db="EMBL/GenBank/DDBJ databases">
        <title>Sphingomonas sp. strain MG17 Genome sequencing and assembly.</title>
        <authorList>
            <person name="Kim I."/>
        </authorList>
    </citation>
    <scope>NUCLEOTIDE SEQUENCE</scope>
    <source>
        <strain evidence="2">MG17</strain>
    </source>
</reference>
<name>A0A9X2HL89_9SPHN</name>
<dbReference type="CDD" id="cd05233">
    <property type="entry name" value="SDR_c"/>
    <property type="match status" value="1"/>
</dbReference>
<dbReference type="Pfam" id="PF13561">
    <property type="entry name" value="adh_short_C2"/>
    <property type="match status" value="1"/>
</dbReference>
<organism evidence="2 3">
    <name type="scientific">Sphingomonas tagetis</name>
    <dbReference type="NCBI Taxonomy" id="2949092"/>
    <lineage>
        <taxon>Bacteria</taxon>
        <taxon>Pseudomonadati</taxon>
        <taxon>Pseudomonadota</taxon>
        <taxon>Alphaproteobacteria</taxon>
        <taxon>Sphingomonadales</taxon>
        <taxon>Sphingomonadaceae</taxon>
        <taxon>Sphingomonas</taxon>
    </lineage>
</organism>
<dbReference type="PANTHER" id="PTHR42760:SF122">
    <property type="entry name" value="NAD(P)-BINDING PROTEIN"/>
    <property type="match status" value="1"/>
</dbReference>
<dbReference type="PRINTS" id="PR00081">
    <property type="entry name" value="GDHRDH"/>
</dbReference>
<dbReference type="InterPro" id="IPR036291">
    <property type="entry name" value="NAD(P)-bd_dom_sf"/>
</dbReference>
<comment type="caution">
    <text evidence="2">The sequence shown here is derived from an EMBL/GenBank/DDBJ whole genome shotgun (WGS) entry which is preliminary data.</text>
</comment>
<dbReference type="GO" id="GO:0048038">
    <property type="term" value="F:quinone binding"/>
    <property type="evidence" value="ECO:0007669"/>
    <property type="project" value="TreeGrafter"/>
</dbReference>
<dbReference type="SUPFAM" id="SSF51735">
    <property type="entry name" value="NAD(P)-binding Rossmann-fold domains"/>
    <property type="match status" value="1"/>
</dbReference>
<dbReference type="EMBL" id="JAMLDX010000009">
    <property type="protein sequence ID" value="MCP3731279.1"/>
    <property type="molecule type" value="Genomic_DNA"/>
</dbReference>
<gene>
    <name evidence="2" type="ORF">M9978_12660</name>
</gene>
<accession>A0A9X2HL89</accession>
<keyword evidence="3" id="KW-1185">Reference proteome</keyword>
<dbReference type="InterPro" id="IPR002347">
    <property type="entry name" value="SDR_fam"/>
</dbReference>
<dbReference type="Gene3D" id="3.40.50.720">
    <property type="entry name" value="NAD(P)-binding Rossmann-like Domain"/>
    <property type="match status" value="1"/>
</dbReference>
<dbReference type="PRINTS" id="PR00080">
    <property type="entry name" value="SDRFAMILY"/>
</dbReference>